<sequence length="658" mass="72179">MSSKGKAVAAAGISEAVPTAPLVTRYRCFVGLREWYVCVFKGLIGPIVRACSTPNVLSLSSRQGGVSRSERDKGGRRVLVTALGCWSSACAPCVARRAAGRKAMPRSIAISEFCSARERGAAAILAGIRDFGVIVSWEAHVERVKRRGYRMFFARWRQANPSRLTNKVVLATYQLRGFAQQWWRLKMQTTFADRSEEVVTWPEFLENCSEFCSARERGAAAILAGIRDFGVIVPWAAHVERVKRRGSVVSRVLREVATGQPVAFRFRIGVEYDIILDAEEDSYLLRKSDCIAMSLDLMEAGFRLPIPAVVRKIKPTADLFRAHFSLAASPMTGPGVFYIKHRANRMCIDFSPKYSNNKGWTRYDSFLIRDAAKISERLSNIYVPKAEEYLTKAQLVKHGLSRAWSVEELAGDHDMEEMGLYAEQISVTSHIEVVGEGPPKTVPTPSRPASGQPAEKRPMQISLREEPSPRAAKKAKKAAKRAAEQTAKEEAEVAAPQPQTQKKKRKLVKAASKAVQQAAEEEEAEEEEAPHLEARKKRKAAKAVEQRGSQIAPEVPPVTTGGVATELGLVVVSDESEGSFEERVGTSTPQDPFEGRTEEVAVARASSTAAAEQIVAEGEAVATQGSTSRGADEERILLPGKLTLPRRITPAPKKIASP</sequence>
<evidence type="ECO:0000256" key="1">
    <source>
        <dbReference type="SAM" id="MobiDB-lite"/>
    </source>
</evidence>
<keyword evidence="3" id="KW-1185">Reference proteome</keyword>
<feature type="compositionally biased region" description="Basic and acidic residues" evidence="1">
    <location>
        <begin position="454"/>
        <end position="468"/>
    </location>
</feature>
<feature type="region of interest" description="Disordered" evidence="1">
    <location>
        <begin position="575"/>
        <end position="597"/>
    </location>
</feature>
<reference evidence="2" key="1">
    <citation type="submission" date="2017-07" db="EMBL/GenBank/DDBJ databases">
        <title>Taro Niue Genome Assembly and Annotation.</title>
        <authorList>
            <person name="Atibalentja N."/>
            <person name="Keating K."/>
            <person name="Fields C.J."/>
        </authorList>
    </citation>
    <scope>NUCLEOTIDE SEQUENCE</scope>
    <source>
        <strain evidence="2">Niue_2</strain>
        <tissue evidence="2">Leaf</tissue>
    </source>
</reference>
<name>A0A843UKS9_COLES</name>
<protein>
    <submittedName>
        <fullName evidence="2">Uncharacterized protein</fullName>
    </submittedName>
</protein>
<proteinExistence type="predicted"/>
<accession>A0A843UKS9</accession>
<feature type="compositionally biased region" description="Basic and acidic residues" evidence="1">
    <location>
        <begin position="481"/>
        <end position="491"/>
    </location>
</feature>
<dbReference type="AlphaFoldDB" id="A0A843UKS9"/>
<gene>
    <name evidence="2" type="ORF">Taro_014084</name>
</gene>
<dbReference type="EMBL" id="NMUH01000578">
    <property type="protein sequence ID" value="MQL81623.1"/>
    <property type="molecule type" value="Genomic_DNA"/>
</dbReference>
<feature type="region of interest" description="Disordered" evidence="1">
    <location>
        <begin position="434"/>
        <end position="561"/>
    </location>
</feature>
<comment type="caution">
    <text evidence="2">The sequence shown here is derived from an EMBL/GenBank/DDBJ whole genome shotgun (WGS) entry which is preliminary data.</text>
</comment>
<feature type="compositionally biased region" description="Acidic residues" evidence="1">
    <location>
        <begin position="519"/>
        <end position="528"/>
    </location>
</feature>
<evidence type="ECO:0000313" key="2">
    <source>
        <dbReference type="EMBL" id="MQL81623.1"/>
    </source>
</evidence>
<feature type="compositionally biased region" description="Basic residues" evidence="1">
    <location>
        <begin position="471"/>
        <end position="480"/>
    </location>
</feature>
<dbReference type="Proteomes" id="UP000652761">
    <property type="component" value="Unassembled WGS sequence"/>
</dbReference>
<organism evidence="2 3">
    <name type="scientific">Colocasia esculenta</name>
    <name type="common">Wild taro</name>
    <name type="synonym">Arum esculentum</name>
    <dbReference type="NCBI Taxonomy" id="4460"/>
    <lineage>
        <taxon>Eukaryota</taxon>
        <taxon>Viridiplantae</taxon>
        <taxon>Streptophyta</taxon>
        <taxon>Embryophyta</taxon>
        <taxon>Tracheophyta</taxon>
        <taxon>Spermatophyta</taxon>
        <taxon>Magnoliopsida</taxon>
        <taxon>Liliopsida</taxon>
        <taxon>Araceae</taxon>
        <taxon>Aroideae</taxon>
        <taxon>Colocasieae</taxon>
        <taxon>Colocasia</taxon>
    </lineage>
</organism>
<evidence type="ECO:0000313" key="3">
    <source>
        <dbReference type="Proteomes" id="UP000652761"/>
    </source>
</evidence>